<protein>
    <submittedName>
        <fullName evidence="2">Polysaccharide pyruvyl transferase CsaB</fullName>
    </submittedName>
</protein>
<keyword evidence="3" id="KW-1185">Reference proteome</keyword>
<evidence type="ECO:0000313" key="3">
    <source>
        <dbReference type="Proteomes" id="UP000568839"/>
    </source>
</evidence>
<dbReference type="EMBL" id="JACHHJ010000003">
    <property type="protein sequence ID" value="MBB6450388.1"/>
    <property type="molecule type" value="Genomic_DNA"/>
</dbReference>
<proteinExistence type="predicted"/>
<dbReference type="Pfam" id="PF04230">
    <property type="entry name" value="PS_pyruv_trans"/>
    <property type="match status" value="1"/>
</dbReference>
<feature type="domain" description="Polysaccharide pyruvyl transferase" evidence="1">
    <location>
        <begin position="15"/>
        <end position="310"/>
    </location>
</feature>
<evidence type="ECO:0000259" key="1">
    <source>
        <dbReference type="Pfam" id="PF04230"/>
    </source>
</evidence>
<dbReference type="InterPro" id="IPR007345">
    <property type="entry name" value="Polysacch_pyruvyl_Trfase"/>
</dbReference>
<reference evidence="2 3" key="1">
    <citation type="submission" date="2020-08" db="EMBL/GenBank/DDBJ databases">
        <title>Genomic Encyclopedia of Type Strains, Phase IV (KMG-IV): sequencing the most valuable type-strain genomes for metagenomic binning, comparative biology and taxonomic classification.</title>
        <authorList>
            <person name="Goeker M."/>
        </authorList>
    </citation>
    <scope>NUCLEOTIDE SEQUENCE [LARGE SCALE GENOMIC DNA]</scope>
    <source>
        <strain evidence="2 3">DSM 21769</strain>
    </source>
</reference>
<comment type="caution">
    <text evidence="2">The sequence shown here is derived from an EMBL/GenBank/DDBJ whole genome shotgun (WGS) entry which is preliminary data.</text>
</comment>
<gene>
    <name evidence="2" type="ORF">HNR44_002371</name>
</gene>
<accession>A0A841Q2A6</accession>
<keyword evidence="2" id="KW-0808">Transferase</keyword>
<name>A0A841Q2A6_9BACL</name>
<dbReference type="PANTHER" id="PTHR36836">
    <property type="entry name" value="COLANIC ACID BIOSYNTHESIS PROTEIN WCAK"/>
    <property type="match status" value="1"/>
</dbReference>
<evidence type="ECO:0000313" key="2">
    <source>
        <dbReference type="EMBL" id="MBB6450388.1"/>
    </source>
</evidence>
<dbReference type="PANTHER" id="PTHR36836:SF1">
    <property type="entry name" value="COLANIC ACID BIOSYNTHESIS PROTEIN WCAK"/>
    <property type="match status" value="1"/>
</dbReference>
<dbReference type="RefSeq" id="WP_184404440.1">
    <property type="nucleotide sequence ID" value="NZ_JACHHJ010000003.1"/>
</dbReference>
<sequence>MKIGIIGNYGHDNNGDEAILQGVLSQLKEIGVSIENIVIFSNNPDKTKERFQVQAVPLLEKRGTLISSVISTSQQAKKTMADLDVVILGGGGLLMDMYKRDAPLYSTLGSLAKKSGCRLLIHAVGAGPITTTAGKFFIKRLVKQADAVTVRDEQSQRLLSNITGRQDITVIDDPAFAIPNAPSKEKTASIQRIGITAAPYYSKRYWPTHDEDKYQKYIKGIAAAADKIIETHGAALTFFSTKYPEDVDVSRDIHAAMTNQKSATLIDTHLGPDAILETAAKQDVVIGTRLHSLILAVKVCTPVIGIEYHHKVRHFMEQMDEAPFSHEIPNSQEGIIHSIHHFQNHWEATQNRFARKSSTIQDQAVRSLDSYEWLHG</sequence>
<organism evidence="2 3">
    <name type="scientific">Geomicrobium halophilum</name>
    <dbReference type="NCBI Taxonomy" id="549000"/>
    <lineage>
        <taxon>Bacteria</taxon>
        <taxon>Bacillati</taxon>
        <taxon>Bacillota</taxon>
        <taxon>Bacilli</taxon>
        <taxon>Bacillales</taxon>
        <taxon>Geomicrobium</taxon>
    </lineage>
</organism>
<dbReference type="Proteomes" id="UP000568839">
    <property type="component" value="Unassembled WGS sequence"/>
</dbReference>
<dbReference type="AlphaFoldDB" id="A0A841Q2A6"/>
<dbReference type="GO" id="GO:0016740">
    <property type="term" value="F:transferase activity"/>
    <property type="evidence" value="ECO:0007669"/>
    <property type="project" value="UniProtKB-KW"/>
</dbReference>